<dbReference type="GO" id="GO:0016226">
    <property type="term" value="P:iron-sulfur cluster assembly"/>
    <property type="evidence" value="ECO:0007669"/>
    <property type="project" value="TreeGrafter"/>
</dbReference>
<dbReference type="PANTHER" id="PTHR22602:SF0">
    <property type="entry name" value="TRANSFERASE CAF17, MITOCHONDRIAL-RELATED"/>
    <property type="match status" value="1"/>
</dbReference>
<evidence type="ECO:0000256" key="4">
    <source>
        <dbReference type="HAMAP-Rule" id="MF_01175"/>
    </source>
</evidence>
<dbReference type="NCBIfam" id="TIGR03317">
    <property type="entry name" value="ygfZ_signature"/>
    <property type="match status" value="1"/>
</dbReference>
<dbReference type="FunFam" id="2.40.30.160:FF:000001">
    <property type="entry name" value="tRNA-modifying protein YgfZ"/>
    <property type="match status" value="1"/>
</dbReference>
<comment type="similarity">
    <text evidence="4">Belongs to the tRNA-modifying YgfZ family.</text>
</comment>
<dbReference type="AlphaFoldDB" id="A0A2C6CZN0"/>
<dbReference type="GO" id="GO:0005542">
    <property type="term" value="F:folic acid binding"/>
    <property type="evidence" value="ECO:0007669"/>
    <property type="project" value="UniProtKB-UniRule"/>
</dbReference>
<evidence type="ECO:0000313" key="7">
    <source>
        <dbReference type="EMBL" id="VFS53280.1"/>
    </source>
</evidence>
<evidence type="ECO:0000313" key="8">
    <source>
        <dbReference type="Proteomes" id="UP000224974"/>
    </source>
</evidence>
<dbReference type="OrthoDB" id="9796287at2"/>
<dbReference type="STRING" id="1111728.GCA_000427805_02161"/>
<dbReference type="InterPro" id="IPR023758">
    <property type="entry name" value="tRNA-modifying_YgfZ"/>
</dbReference>
<keyword evidence="8" id="KW-1185">Reference proteome</keyword>
<dbReference type="InterPro" id="IPR045179">
    <property type="entry name" value="YgfZ/GcvT"/>
</dbReference>
<evidence type="ECO:0000256" key="1">
    <source>
        <dbReference type="ARBA" id="ARBA00022490"/>
    </source>
</evidence>
<dbReference type="RefSeq" id="WP_029094881.1">
    <property type="nucleotide sequence ID" value="NZ_BRLG01000011.1"/>
</dbReference>
<dbReference type="NCBIfam" id="NF007110">
    <property type="entry name" value="PRK09559.1"/>
    <property type="match status" value="1"/>
</dbReference>
<dbReference type="FunFam" id="3.30.70.1630:FF:000001">
    <property type="entry name" value="tRNA-modifying protein YgfZ"/>
    <property type="match status" value="1"/>
</dbReference>
<dbReference type="InterPro" id="IPR029043">
    <property type="entry name" value="GcvT/YgfZ_C"/>
</dbReference>
<dbReference type="SUPFAM" id="SSF101790">
    <property type="entry name" value="Aminomethyltransferase beta-barrel domain"/>
    <property type="match status" value="1"/>
</dbReference>
<dbReference type="InterPro" id="IPR048451">
    <property type="entry name" value="YgfZ_barrel"/>
</dbReference>
<comment type="function">
    <text evidence="4">Folate-binding protein involved in regulating the level of ATP-DnaA and in the modification of some tRNAs. It is probably a key factor in regulatory networks that act via tRNA modification, such as initiation of chromosomal replication.</text>
</comment>
<feature type="binding site" evidence="4">
    <location>
        <position position="190"/>
    </location>
    <ligand>
        <name>folate</name>
        <dbReference type="ChEBI" id="CHEBI:62501"/>
    </ligand>
</feature>
<proteinExistence type="inferred from homology"/>
<evidence type="ECO:0000256" key="2">
    <source>
        <dbReference type="ARBA" id="ARBA00022694"/>
    </source>
</evidence>
<dbReference type="EMBL" id="PDDX01000001">
    <property type="protein sequence ID" value="PHI32149.1"/>
    <property type="molecule type" value="Genomic_DNA"/>
</dbReference>
<dbReference type="EMBL" id="CAADJA010000002">
    <property type="protein sequence ID" value="VFS53280.1"/>
    <property type="molecule type" value="Genomic_DNA"/>
</dbReference>
<dbReference type="GO" id="GO:0005737">
    <property type="term" value="C:cytoplasm"/>
    <property type="evidence" value="ECO:0007669"/>
    <property type="project" value="UniProtKB-SubCell"/>
</dbReference>
<organism evidence="6 8">
    <name type="scientific">Budvicia aquatica</name>
    <dbReference type="NCBI Taxonomy" id="82979"/>
    <lineage>
        <taxon>Bacteria</taxon>
        <taxon>Pseudomonadati</taxon>
        <taxon>Pseudomonadota</taxon>
        <taxon>Gammaproteobacteria</taxon>
        <taxon>Enterobacterales</taxon>
        <taxon>Budviciaceae</taxon>
        <taxon>Budvicia</taxon>
    </lineage>
</organism>
<keyword evidence="2 4" id="KW-0819">tRNA processing</keyword>
<reference evidence="6" key="1">
    <citation type="submission" date="2017-09" db="EMBL/GenBank/DDBJ databases">
        <title>FDA dAtabase for Regulatory Grade micrObial Sequences (FDA-ARGOS): Supporting development and validation of Infectious Disease Dx tests.</title>
        <authorList>
            <person name="Minogue T."/>
            <person name="Wolcott M."/>
            <person name="Wasieloski L."/>
            <person name="Aguilar W."/>
            <person name="Moore D."/>
            <person name="Tallon L.J."/>
            <person name="Sadzewicz L."/>
            <person name="Ott S."/>
            <person name="Zhao X."/>
            <person name="Nagaraj S."/>
            <person name="Vavikolanu K."/>
            <person name="Aluvathingal J."/>
            <person name="Nadendla S."/>
            <person name="Sichtig H."/>
        </authorList>
    </citation>
    <scope>NUCLEOTIDE SEQUENCE</scope>
    <source>
        <strain evidence="6">FDAARGOS_387</strain>
    </source>
</reference>
<reference evidence="8" key="2">
    <citation type="submission" date="2017-09" db="EMBL/GenBank/DDBJ databases">
        <title>FDA dAtabase for Regulatory Grade micrObial Sequences (FDA-ARGOS): Supporting development and validation of Infectious Disease Dx tests.</title>
        <authorList>
            <person name="Minogue T."/>
            <person name="Wolcott M."/>
            <person name="Wasieloski L."/>
            <person name="Aguilar W."/>
            <person name="Moore D."/>
            <person name="Tallon L."/>
            <person name="Sadzewicz L."/>
            <person name="Ott S."/>
            <person name="Zhao X."/>
            <person name="Nagaraj S."/>
            <person name="Vavikolanu K."/>
            <person name="Aluvathingal J."/>
            <person name="Nadendla S."/>
            <person name="Sichtig H."/>
        </authorList>
    </citation>
    <scope>NUCLEOTIDE SEQUENCE [LARGE SCALE GENOMIC DNA]</scope>
    <source>
        <strain evidence="8">FDAARGOS_387</strain>
    </source>
</reference>
<dbReference type="SUPFAM" id="SSF103025">
    <property type="entry name" value="Folate-binding domain"/>
    <property type="match status" value="1"/>
</dbReference>
<dbReference type="Gene3D" id="2.40.30.160">
    <property type="match status" value="1"/>
</dbReference>
<feature type="binding site" evidence="4">
    <location>
        <position position="28"/>
    </location>
    <ligand>
        <name>folate</name>
        <dbReference type="ChEBI" id="CHEBI:62501"/>
    </ligand>
</feature>
<accession>A0A2C6CZN0</accession>
<dbReference type="Gene3D" id="3.30.70.1630">
    <property type="match status" value="1"/>
</dbReference>
<dbReference type="Gene3D" id="3.30.70.1400">
    <property type="entry name" value="Aminomethyltransferase beta-barrel domains"/>
    <property type="match status" value="1"/>
</dbReference>
<dbReference type="Proteomes" id="UP000373449">
    <property type="component" value="Unassembled WGS sequence"/>
</dbReference>
<dbReference type="PANTHER" id="PTHR22602">
    <property type="entry name" value="TRANSFERASE CAF17, MITOCHONDRIAL-RELATED"/>
    <property type="match status" value="1"/>
</dbReference>
<keyword evidence="3 4" id="KW-0290">Folate-binding</keyword>
<dbReference type="GO" id="GO:0009451">
    <property type="term" value="P:RNA modification"/>
    <property type="evidence" value="ECO:0007669"/>
    <property type="project" value="InterPro"/>
</dbReference>
<keyword evidence="1 4" id="KW-0963">Cytoplasm</keyword>
<dbReference type="Pfam" id="PF21130">
    <property type="entry name" value="YgfZ_barrel"/>
    <property type="match status" value="1"/>
</dbReference>
<gene>
    <name evidence="7" type="primary">ygfZ</name>
    <name evidence="6" type="ORF">CRN84_23920</name>
    <name evidence="7" type="ORF">NCTC12282_06411</name>
</gene>
<evidence type="ECO:0000259" key="5">
    <source>
        <dbReference type="Pfam" id="PF21130"/>
    </source>
</evidence>
<dbReference type="HAMAP" id="MF_01175">
    <property type="entry name" value="tRNA_modifying_YgfZ"/>
    <property type="match status" value="1"/>
</dbReference>
<name>A0A2C6CZN0_9GAMM</name>
<evidence type="ECO:0000313" key="9">
    <source>
        <dbReference type="Proteomes" id="UP000373449"/>
    </source>
</evidence>
<comment type="subcellular location">
    <subcellularLocation>
        <location evidence="4">Cytoplasm</location>
    </subcellularLocation>
</comment>
<evidence type="ECO:0000313" key="6">
    <source>
        <dbReference type="EMBL" id="PHI32149.1"/>
    </source>
</evidence>
<feature type="domain" description="tRNA-modifying protein YgfZ-like beta-barrel" evidence="5">
    <location>
        <begin position="245"/>
        <end position="312"/>
    </location>
</feature>
<dbReference type="InterPro" id="IPR017703">
    <property type="entry name" value="YgfZ/GCV_T_CS"/>
</dbReference>
<reference evidence="7 9" key="3">
    <citation type="submission" date="2019-03" db="EMBL/GenBank/DDBJ databases">
        <authorList>
            <consortium name="Pathogen Informatics"/>
        </authorList>
    </citation>
    <scope>NUCLEOTIDE SEQUENCE [LARGE SCALE GENOMIC DNA]</scope>
    <source>
        <strain evidence="7 9">NCTC12282</strain>
    </source>
</reference>
<protein>
    <recommendedName>
        <fullName evidence="4">tRNA-modifying protein YgfZ</fullName>
    </recommendedName>
</protein>
<dbReference type="Proteomes" id="UP000224974">
    <property type="component" value="Unassembled WGS sequence"/>
</dbReference>
<dbReference type="PIRSF" id="PIRSF006487">
    <property type="entry name" value="GcvT"/>
    <property type="match status" value="1"/>
</dbReference>
<evidence type="ECO:0000256" key="3">
    <source>
        <dbReference type="ARBA" id="ARBA00022954"/>
    </source>
</evidence>
<dbReference type="GO" id="GO:0008033">
    <property type="term" value="P:tRNA processing"/>
    <property type="evidence" value="ECO:0007669"/>
    <property type="project" value="UniProtKB-UniRule"/>
</dbReference>
<sequence>MAYISPLPSQLASPSSDLPVTLISLDDWALVTLSGEDKSKYLQGQLSCDMNALQPEHHQMAAHCEAKGKMWSAVRLFHYGDDLAYIQRASLCDNQLTEIKKYAVFSKITFQRQNTALLLGVAGRNARAALASLFPSLPDAETTVVQHGQTCILHLSLPTERFLLVTVQDEANRIYSALLGKAALNDSRQWLALDIEAGIPVIDAATSGQLIPQATNLQALDAISFTKGCYSGQEMIARAKYRGANKRAMYWLAGKALSLPAAGDELELQLGENWRRTGSVLAAVQLTENTIWVQAVLNNDLEADTVLRVRDDATSRLTIQKLPYSLDDSSKD</sequence>